<dbReference type="Proteomes" id="UP000280323">
    <property type="component" value="Chromosome"/>
</dbReference>
<comment type="similarity">
    <text evidence="1 5">Belongs to the peptidase S8 family.</text>
</comment>
<dbReference type="EC" id="3.4.21.62" evidence="7"/>
<dbReference type="CDD" id="cd00306">
    <property type="entry name" value="Peptidases_S8_S53"/>
    <property type="match status" value="1"/>
</dbReference>
<dbReference type="AlphaFoldDB" id="A0AB74Q3X9"/>
<keyword evidence="2 7" id="KW-0645">Protease</keyword>
<name>A0AB74Q3X9_STAAU</name>
<dbReference type="Gene3D" id="3.40.50.200">
    <property type="entry name" value="Peptidase S8/S53 domain"/>
    <property type="match status" value="1"/>
</dbReference>
<dbReference type="InterPro" id="IPR050131">
    <property type="entry name" value="Peptidase_S8_subtilisin-like"/>
</dbReference>
<dbReference type="GO" id="GO:0006508">
    <property type="term" value="P:proteolysis"/>
    <property type="evidence" value="ECO:0007669"/>
    <property type="project" value="UniProtKB-KW"/>
</dbReference>
<evidence type="ECO:0000259" key="6">
    <source>
        <dbReference type="Pfam" id="PF00082"/>
    </source>
</evidence>
<dbReference type="RefSeq" id="WP_001804931.1">
    <property type="nucleotide sequence ID" value="NZ_CAMALQ010000017.1"/>
</dbReference>
<dbReference type="PANTHER" id="PTHR43806">
    <property type="entry name" value="PEPTIDASE S8"/>
    <property type="match status" value="1"/>
</dbReference>
<dbReference type="SUPFAM" id="SSF52743">
    <property type="entry name" value="Subtilisin-like"/>
    <property type="match status" value="1"/>
</dbReference>
<evidence type="ECO:0000313" key="7">
    <source>
        <dbReference type="EMBL" id="VDY49344.1"/>
    </source>
</evidence>
<evidence type="ECO:0000256" key="4">
    <source>
        <dbReference type="ARBA" id="ARBA00022825"/>
    </source>
</evidence>
<accession>A0AB74Q3X9</accession>
<dbReference type="GO" id="GO:0004252">
    <property type="term" value="F:serine-type endopeptidase activity"/>
    <property type="evidence" value="ECO:0007669"/>
    <property type="project" value="UniProtKB-EC"/>
</dbReference>
<dbReference type="PROSITE" id="PS51892">
    <property type="entry name" value="SUBTILASE"/>
    <property type="match status" value="1"/>
</dbReference>
<dbReference type="EMBL" id="LR133917">
    <property type="protein sequence ID" value="VDY49344.1"/>
    <property type="molecule type" value="Genomic_DNA"/>
</dbReference>
<comment type="caution">
    <text evidence="5">Lacks conserved residue(s) required for the propagation of feature annotation.</text>
</comment>
<dbReference type="PANTHER" id="PTHR43806:SF11">
    <property type="entry name" value="CEREVISIN-RELATED"/>
    <property type="match status" value="1"/>
</dbReference>
<keyword evidence="3 7" id="KW-0378">Hydrolase</keyword>
<evidence type="ECO:0000256" key="1">
    <source>
        <dbReference type="ARBA" id="ARBA00011073"/>
    </source>
</evidence>
<organism evidence="7">
    <name type="scientific">Staphylococcus aureus</name>
    <dbReference type="NCBI Taxonomy" id="1280"/>
    <lineage>
        <taxon>Bacteria</taxon>
        <taxon>Bacillati</taxon>
        <taxon>Bacillota</taxon>
        <taxon>Bacilli</taxon>
        <taxon>Bacillales</taxon>
        <taxon>Staphylococcaceae</taxon>
        <taxon>Staphylococcus</taxon>
    </lineage>
</organism>
<sequence length="258" mass="29314">MITVAVIDTGVDIYHNKLYKYINLNLSKSFVDESLTDKNGHGTAITGIILYNEKFKESLKNVQLVICKITNQLTFEVEKFIEALEYAISIGVHIINLSLSIKIYNATQRQMDQIKVLIQNAYNKNIIVVVSTGNQDHENNIFYKLKDFLYPIIAKDVKGNIASYSKSLSNSYAMFGGDIESIGDSINIEKHLAFSTFPMYLENSYFNYFGVKRGYSYFWGTSIATAKFTHIVINALQINNDLPISISSKLKKYIHKPD</sequence>
<reference evidence="7" key="1">
    <citation type="submission" date="2018-12" db="EMBL/GenBank/DDBJ databases">
        <authorList>
            <consortium name="Pathogen Informatics"/>
        </authorList>
    </citation>
    <scope>NUCLEOTIDE SEQUENCE</scope>
    <source>
        <strain evidence="7">NCTC8317</strain>
    </source>
</reference>
<dbReference type="InterPro" id="IPR023827">
    <property type="entry name" value="Peptidase_S8_Asp-AS"/>
</dbReference>
<evidence type="ECO:0000256" key="2">
    <source>
        <dbReference type="ARBA" id="ARBA00022670"/>
    </source>
</evidence>
<gene>
    <name evidence="7" type="primary">apr</name>
    <name evidence="7" type="ORF">NCTC8317_02484</name>
</gene>
<evidence type="ECO:0000256" key="5">
    <source>
        <dbReference type="PROSITE-ProRule" id="PRU01240"/>
    </source>
</evidence>
<protein>
    <submittedName>
        <fullName evidence="7">Subtilase family protease</fullName>
        <ecNumber evidence="7">3.4.21.62</ecNumber>
    </submittedName>
</protein>
<dbReference type="PROSITE" id="PS00136">
    <property type="entry name" value="SUBTILASE_ASP"/>
    <property type="match status" value="1"/>
</dbReference>
<keyword evidence="4" id="KW-0720">Serine protease</keyword>
<feature type="domain" description="Peptidase S8/S53" evidence="6">
    <location>
        <begin position="2"/>
        <end position="241"/>
    </location>
</feature>
<dbReference type="Pfam" id="PF00082">
    <property type="entry name" value="Peptidase_S8"/>
    <property type="match status" value="1"/>
</dbReference>
<evidence type="ECO:0000256" key="3">
    <source>
        <dbReference type="ARBA" id="ARBA00022801"/>
    </source>
</evidence>
<dbReference type="InterPro" id="IPR036852">
    <property type="entry name" value="Peptidase_S8/S53_dom_sf"/>
</dbReference>
<dbReference type="InterPro" id="IPR000209">
    <property type="entry name" value="Peptidase_S8/S53_dom"/>
</dbReference>
<proteinExistence type="inferred from homology"/>